<keyword evidence="2" id="KW-1133">Transmembrane helix</keyword>
<gene>
    <name evidence="3" type="ORF">XD57_0591</name>
</gene>
<dbReference type="PROSITE" id="PS50005">
    <property type="entry name" value="TPR"/>
    <property type="match status" value="1"/>
</dbReference>
<dbReference type="Gene3D" id="1.20.58.2030">
    <property type="match status" value="1"/>
</dbReference>
<dbReference type="InterPro" id="IPR019734">
    <property type="entry name" value="TPR_rpt"/>
</dbReference>
<keyword evidence="1" id="KW-0802">TPR repeat</keyword>
<name>A0A117L2S1_9THEM</name>
<dbReference type="EMBL" id="LGFG01000033">
    <property type="protein sequence ID" value="KUK23303.1"/>
    <property type="molecule type" value="Genomic_DNA"/>
</dbReference>
<reference evidence="3 4" key="1">
    <citation type="journal article" date="2015" name="MBio">
        <title>Genome-Resolved Metagenomic Analysis Reveals Roles for Candidate Phyla and Other Microbial Community Members in Biogeochemical Transformations in Oil Reservoirs.</title>
        <authorList>
            <person name="Hu P."/>
            <person name="Tom L."/>
            <person name="Singh A."/>
            <person name="Thomas B.C."/>
            <person name="Baker B.J."/>
            <person name="Piceno Y.M."/>
            <person name="Andersen G.L."/>
            <person name="Banfield J.F."/>
        </authorList>
    </citation>
    <scope>NUCLEOTIDE SEQUENCE [LARGE SCALE GENOMIC DNA]</scope>
    <source>
        <strain evidence="3">46_26</strain>
    </source>
</reference>
<dbReference type="PATRIC" id="fig|93930.3.peg.1435"/>
<comment type="caution">
    <text evidence="3">The sequence shown here is derived from an EMBL/GenBank/DDBJ whole genome shotgun (WGS) entry which is preliminary data.</text>
</comment>
<dbReference type="Proteomes" id="UP000058636">
    <property type="component" value="Unassembled WGS sequence"/>
</dbReference>
<dbReference type="AlphaFoldDB" id="A0A117L2S1"/>
<evidence type="ECO:0000313" key="4">
    <source>
        <dbReference type="Proteomes" id="UP000058636"/>
    </source>
</evidence>
<feature type="repeat" description="TPR" evidence="1">
    <location>
        <begin position="75"/>
        <end position="108"/>
    </location>
</feature>
<sequence>MKRDIFYVIILTVFAVLFMLTYFSYRNLAVKLTRMEKTLKAYELYIFSDYESFENYVKKEGLKIEGMELLKEKKARSLIAEGKDLFETANYGEALVFFEKAFNLSDNEEIKKIASFYLEECRKKLAGD</sequence>
<feature type="transmembrane region" description="Helical" evidence="2">
    <location>
        <begin position="6"/>
        <end position="25"/>
    </location>
</feature>
<keyword evidence="2" id="KW-0472">Membrane</keyword>
<keyword evidence="2" id="KW-0812">Transmembrane</keyword>
<protein>
    <submittedName>
        <fullName evidence="3">Uncharacterized protein</fullName>
    </submittedName>
</protein>
<organism evidence="3 4">
    <name type="scientific">Thermotoga petrophila</name>
    <dbReference type="NCBI Taxonomy" id="93929"/>
    <lineage>
        <taxon>Bacteria</taxon>
        <taxon>Thermotogati</taxon>
        <taxon>Thermotogota</taxon>
        <taxon>Thermotogae</taxon>
        <taxon>Thermotogales</taxon>
        <taxon>Thermotogaceae</taxon>
        <taxon>Thermotoga</taxon>
    </lineage>
</organism>
<proteinExistence type="predicted"/>
<evidence type="ECO:0000313" key="3">
    <source>
        <dbReference type="EMBL" id="KUK23303.1"/>
    </source>
</evidence>
<evidence type="ECO:0000256" key="1">
    <source>
        <dbReference type="PROSITE-ProRule" id="PRU00339"/>
    </source>
</evidence>
<accession>A0A117L2S1</accession>
<dbReference type="OMA" id="NNRAMES"/>
<evidence type="ECO:0000256" key="2">
    <source>
        <dbReference type="SAM" id="Phobius"/>
    </source>
</evidence>